<dbReference type="InterPro" id="IPR050652">
    <property type="entry name" value="AN1_A20_ZnFinger"/>
</dbReference>
<keyword evidence="10" id="KW-1185">Reference proteome</keyword>
<dbReference type="FunFam" id="4.10.1110.10:FF:000001">
    <property type="entry name" value="Zinc finger AN1-type containing 6"/>
    <property type="match status" value="1"/>
</dbReference>
<evidence type="ECO:0000259" key="7">
    <source>
        <dbReference type="PROSITE" id="PS51036"/>
    </source>
</evidence>
<dbReference type="Gene3D" id="1.20.5.4770">
    <property type="match status" value="1"/>
</dbReference>
<feature type="domain" description="AN1-type" evidence="8">
    <location>
        <begin position="74"/>
        <end position="120"/>
    </location>
</feature>
<evidence type="ECO:0000256" key="5">
    <source>
        <dbReference type="ARBA" id="ARBA00023016"/>
    </source>
</evidence>
<keyword evidence="3 6" id="KW-0863">Zinc-finger</keyword>
<sequence length="138" mass="15595">MSNENSPFPCANHCGFFGDPETRNLCSKCYKDELFLSIKASIQKIDVQENQEKDKKAKTLTRESLDVKKMTPLKKVSIRCLVCKKKVGLIGFSCRCGGLFCSSHRYAEQHQCQYDYKNAEKNSIAKANPMVKAKFGSI</sequence>
<proteinExistence type="predicted"/>
<dbReference type="SUPFAM" id="SSF57716">
    <property type="entry name" value="Glucocorticoid receptor-like (DNA-binding domain)"/>
    <property type="match status" value="1"/>
</dbReference>
<accession>A0A9D5H9Y2</accession>
<dbReference type="SMART" id="SM00259">
    <property type="entry name" value="ZnF_A20"/>
    <property type="match status" value="1"/>
</dbReference>
<evidence type="ECO:0000259" key="8">
    <source>
        <dbReference type="PROSITE" id="PS51039"/>
    </source>
</evidence>
<dbReference type="Pfam" id="PF01428">
    <property type="entry name" value="zf-AN1"/>
    <property type="match status" value="1"/>
</dbReference>
<dbReference type="InterPro" id="IPR035896">
    <property type="entry name" value="AN1-like_Znf"/>
</dbReference>
<organism evidence="9 10">
    <name type="scientific">Dioscorea zingiberensis</name>
    <dbReference type="NCBI Taxonomy" id="325984"/>
    <lineage>
        <taxon>Eukaryota</taxon>
        <taxon>Viridiplantae</taxon>
        <taxon>Streptophyta</taxon>
        <taxon>Embryophyta</taxon>
        <taxon>Tracheophyta</taxon>
        <taxon>Spermatophyta</taxon>
        <taxon>Magnoliopsida</taxon>
        <taxon>Liliopsida</taxon>
        <taxon>Dioscoreales</taxon>
        <taxon>Dioscoreaceae</taxon>
        <taxon>Dioscorea</taxon>
    </lineage>
</organism>
<dbReference type="AlphaFoldDB" id="A0A9D5H9Y2"/>
<comment type="function">
    <text evidence="1">May be involved in environmental stress response.</text>
</comment>
<dbReference type="PANTHER" id="PTHR10634">
    <property type="entry name" value="AN1-TYPE ZINC FINGER PROTEIN"/>
    <property type="match status" value="1"/>
</dbReference>
<dbReference type="Proteomes" id="UP001085076">
    <property type="component" value="Miscellaneous, Linkage group lg07"/>
</dbReference>
<dbReference type="PANTHER" id="PTHR10634:SF142">
    <property type="entry name" value="ZINC FINGER A20 AND AN1 DOMAIN-CONTAINING STRESS-ASSOCIATED PROTEIN 2"/>
    <property type="match status" value="1"/>
</dbReference>
<dbReference type="SUPFAM" id="SSF118310">
    <property type="entry name" value="AN1-like Zinc finger"/>
    <property type="match status" value="1"/>
</dbReference>
<evidence type="ECO:0000313" key="10">
    <source>
        <dbReference type="Proteomes" id="UP001085076"/>
    </source>
</evidence>
<comment type="caution">
    <text evidence="9">The sequence shown here is derived from an EMBL/GenBank/DDBJ whole genome shotgun (WGS) entry which is preliminary data.</text>
</comment>
<dbReference type="GO" id="GO:0008270">
    <property type="term" value="F:zinc ion binding"/>
    <property type="evidence" value="ECO:0007669"/>
    <property type="project" value="UniProtKB-KW"/>
</dbReference>
<dbReference type="Pfam" id="PF01754">
    <property type="entry name" value="zf-A20"/>
    <property type="match status" value="1"/>
</dbReference>
<dbReference type="OrthoDB" id="428577at2759"/>
<dbReference type="SMART" id="SM00154">
    <property type="entry name" value="ZnF_AN1"/>
    <property type="match status" value="1"/>
</dbReference>
<name>A0A9D5H9Y2_9LILI</name>
<evidence type="ECO:0000256" key="2">
    <source>
        <dbReference type="ARBA" id="ARBA00022723"/>
    </source>
</evidence>
<keyword evidence="5" id="KW-0346">Stress response</keyword>
<evidence type="ECO:0000256" key="6">
    <source>
        <dbReference type="PROSITE-ProRule" id="PRU00449"/>
    </source>
</evidence>
<reference evidence="9" key="2">
    <citation type="journal article" date="2022" name="Hortic Res">
        <title>The genome of Dioscorea zingiberensis sheds light on the biosynthesis, origin and evolution of the medicinally important diosgenin saponins.</title>
        <authorList>
            <person name="Li Y."/>
            <person name="Tan C."/>
            <person name="Li Z."/>
            <person name="Guo J."/>
            <person name="Li S."/>
            <person name="Chen X."/>
            <person name="Wang C."/>
            <person name="Dai X."/>
            <person name="Yang H."/>
            <person name="Song W."/>
            <person name="Hou L."/>
            <person name="Xu J."/>
            <person name="Tong Z."/>
            <person name="Xu A."/>
            <person name="Yuan X."/>
            <person name="Wang W."/>
            <person name="Yang Q."/>
            <person name="Chen L."/>
            <person name="Sun Z."/>
            <person name="Wang K."/>
            <person name="Pan B."/>
            <person name="Chen J."/>
            <person name="Bao Y."/>
            <person name="Liu F."/>
            <person name="Qi X."/>
            <person name="Gang D.R."/>
            <person name="Wen J."/>
            <person name="Li J."/>
        </authorList>
    </citation>
    <scope>NUCLEOTIDE SEQUENCE</scope>
    <source>
        <strain evidence="9">Dzin_1.0</strain>
    </source>
</reference>
<dbReference type="EMBL" id="JAGGNH010000007">
    <property type="protein sequence ID" value="KAJ0968448.1"/>
    <property type="molecule type" value="Genomic_DNA"/>
</dbReference>
<evidence type="ECO:0000256" key="4">
    <source>
        <dbReference type="ARBA" id="ARBA00022833"/>
    </source>
</evidence>
<keyword evidence="4" id="KW-0862">Zinc</keyword>
<evidence type="ECO:0000256" key="3">
    <source>
        <dbReference type="ARBA" id="ARBA00022771"/>
    </source>
</evidence>
<evidence type="ECO:0000313" key="9">
    <source>
        <dbReference type="EMBL" id="KAJ0968448.1"/>
    </source>
</evidence>
<dbReference type="InterPro" id="IPR000058">
    <property type="entry name" value="Znf_AN1"/>
</dbReference>
<dbReference type="Gene3D" id="4.10.1110.10">
    <property type="entry name" value="AN1-like Zinc finger"/>
    <property type="match status" value="1"/>
</dbReference>
<evidence type="ECO:0000256" key="1">
    <source>
        <dbReference type="ARBA" id="ARBA00003732"/>
    </source>
</evidence>
<feature type="domain" description="A20-type" evidence="7">
    <location>
        <begin position="4"/>
        <end position="38"/>
    </location>
</feature>
<dbReference type="PROSITE" id="PS51039">
    <property type="entry name" value="ZF_AN1"/>
    <property type="match status" value="1"/>
</dbReference>
<protein>
    <submittedName>
        <fullName evidence="9">Uncharacterized protein</fullName>
    </submittedName>
</protein>
<dbReference type="InterPro" id="IPR002653">
    <property type="entry name" value="Znf_A20"/>
</dbReference>
<reference evidence="9" key="1">
    <citation type="submission" date="2021-03" db="EMBL/GenBank/DDBJ databases">
        <authorList>
            <person name="Li Z."/>
            <person name="Yang C."/>
        </authorList>
    </citation>
    <scope>NUCLEOTIDE SEQUENCE</scope>
    <source>
        <strain evidence="9">Dzin_1.0</strain>
        <tissue evidence="9">Leaf</tissue>
    </source>
</reference>
<dbReference type="GO" id="GO:0003677">
    <property type="term" value="F:DNA binding"/>
    <property type="evidence" value="ECO:0007669"/>
    <property type="project" value="InterPro"/>
</dbReference>
<gene>
    <name evidence="9" type="ORF">J5N97_025365</name>
</gene>
<dbReference type="PROSITE" id="PS51036">
    <property type="entry name" value="ZF_A20"/>
    <property type="match status" value="1"/>
</dbReference>
<keyword evidence="2" id="KW-0479">Metal-binding</keyword>